<feature type="domain" description="Methyltransferase" evidence="9">
    <location>
        <begin position="42"/>
        <end position="131"/>
    </location>
</feature>
<dbReference type="Pfam" id="PF13649">
    <property type="entry name" value="Methyltransf_25"/>
    <property type="match status" value="1"/>
</dbReference>
<keyword evidence="4" id="KW-0808">Transferase</keyword>
<evidence type="ECO:0000313" key="11">
    <source>
        <dbReference type="Proteomes" id="UP000799537"/>
    </source>
</evidence>
<evidence type="ECO:0000256" key="5">
    <source>
        <dbReference type="ARBA" id="ARBA00035674"/>
    </source>
</evidence>
<dbReference type="EC" id="2.1.1.103" evidence="5"/>
<keyword evidence="11" id="KW-1185">Reference proteome</keyword>
<dbReference type="AlphaFoldDB" id="A0A6A6CZ48"/>
<dbReference type="InterPro" id="IPR029063">
    <property type="entry name" value="SAM-dependent_MTases_sf"/>
</dbReference>
<evidence type="ECO:0000256" key="6">
    <source>
        <dbReference type="ARBA" id="ARBA00047619"/>
    </source>
</evidence>
<comment type="pathway">
    <text evidence="1">Phospholipid metabolism; phosphatidylcholine biosynthesis.</text>
</comment>
<proteinExistence type="predicted"/>
<dbReference type="GO" id="GO:0032259">
    <property type="term" value="P:methylation"/>
    <property type="evidence" value="ECO:0007669"/>
    <property type="project" value="UniProtKB-KW"/>
</dbReference>
<comment type="pathway">
    <text evidence="2">Lipid metabolism.</text>
</comment>
<evidence type="ECO:0000256" key="4">
    <source>
        <dbReference type="ARBA" id="ARBA00022679"/>
    </source>
</evidence>
<evidence type="ECO:0000256" key="8">
    <source>
        <dbReference type="ARBA" id="ARBA00047841"/>
    </source>
</evidence>
<dbReference type="RefSeq" id="XP_033672327.1">
    <property type="nucleotide sequence ID" value="XM_033804553.1"/>
</dbReference>
<dbReference type="Gene3D" id="3.40.50.150">
    <property type="entry name" value="Vaccinia Virus protein VP39"/>
    <property type="match status" value="1"/>
</dbReference>
<dbReference type="SUPFAM" id="SSF53335">
    <property type="entry name" value="S-adenosyl-L-methionine-dependent methyltransferases"/>
    <property type="match status" value="1"/>
</dbReference>
<comment type="catalytic activity">
    <reaction evidence="7">
        <text>phosphoethanolamine + S-adenosyl-L-methionine = N-methylethanolamine phosphate + S-adenosyl-L-homocysteine + H(+)</text>
        <dbReference type="Rhea" id="RHEA:20365"/>
        <dbReference type="ChEBI" id="CHEBI:15378"/>
        <dbReference type="ChEBI" id="CHEBI:57781"/>
        <dbReference type="ChEBI" id="CHEBI:57856"/>
        <dbReference type="ChEBI" id="CHEBI:58190"/>
        <dbReference type="ChEBI" id="CHEBI:59789"/>
        <dbReference type="EC" id="2.1.1.103"/>
    </reaction>
    <physiologicalReaction direction="left-to-right" evidence="7">
        <dbReference type="Rhea" id="RHEA:20366"/>
    </physiologicalReaction>
</comment>
<sequence>MDGENEMWDELNIEYENAYQDNPFKKACVAKAITLLQPGARVLDVGCGTGIPVAKMLAEAGLDVEGTDVAPNMVSLAQRRIKGTFRVVDMVDYKPTGTYAGVFVIYSQLGLSYSAFNTTATRLARALDPGGIMVIGQSPADPEKVPADAPEWDDTKSYVSGFNLPFMGEPFATLMFTREGQKSYLRSLGLEIVYETVDVFQPQSAKAHAETQQYVIAQRPL</sequence>
<accession>A0A6A6CZ48</accession>
<gene>
    <name evidence="10" type="ORF">M409DRAFT_18555</name>
</gene>
<dbReference type="EMBL" id="ML993583">
    <property type="protein sequence ID" value="KAF2171438.1"/>
    <property type="molecule type" value="Genomic_DNA"/>
</dbReference>
<comment type="catalytic activity">
    <reaction evidence="8">
        <text>N-methylethanolamine phosphate + S-adenosyl-L-methionine = N,N-dimethylethanolamine phosphate + S-adenosyl-L-homocysteine + H(+)</text>
        <dbReference type="Rhea" id="RHEA:25321"/>
        <dbReference type="ChEBI" id="CHEBI:15378"/>
        <dbReference type="ChEBI" id="CHEBI:57781"/>
        <dbReference type="ChEBI" id="CHEBI:57856"/>
        <dbReference type="ChEBI" id="CHEBI:58641"/>
        <dbReference type="ChEBI" id="CHEBI:59789"/>
        <dbReference type="EC" id="2.1.1.103"/>
    </reaction>
    <physiologicalReaction direction="left-to-right" evidence="8">
        <dbReference type="Rhea" id="RHEA:25322"/>
    </physiologicalReaction>
</comment>
<dbReference type="GeneID" id="54557825"/>
<protein>
    <recommendedName>
        <fullName evidence="5">phosphoethanolamine N-methyltransferase</fullName>
        <ecNumber evidence="5">2.1.1.103</ecNumber>
    </recommendedName>
</protein>
<reference evidence="10" key="1">
    <citation type="journal article" date="2020" name="Stud. Mycol.">
        <title>101 Dothideomycetes genomes: a test case for predicting lifestyles and emergence of pathogens.</title>
        <authorList>
            <person name="Haridas S."/>
            <person name="Albert R."/>
            <person name="Binder M."/>
            <person name="Bloem J."/>
            <person name="Labutti K."/>
            <person name="Salamov A."/>
            <person name="Andreopoulos B."/>
            <person name="Baker S."/>
            <person name="Barry K."/>
            <person name="Bills G."/>
            <person name="Bluhm B."/>
            <person name="Cannon C."/>
            <person name="Castanera R."/>
            <person name="Culley D."/>
            <person name="Daum C."/>
            <person name="Ezra D."/>
            <person name="Gonzalez J."/>
            <person name="Henrissat B."/>
            <person name="Kuo A."/>
            <person name="Liang C."/>
            <person name="Lipzen A."/>
            <person name="Lutzoni F."/>
            <person name="Magnuson J."/>
            <person name="Mondo S."/>
            <person name="Nolan M."/>
            <person name="Ohm R."/>
            <person name="Pangilinan J."/>
            <person name="Park H.-J."/>
            <person name="Ramirez L."/>
            <person name="Alfaro M."/>
            <person name="Sun H."/>
            <person name="Tritt A."/>
            <person name="Yoshinaga Y."/>
            <person name="Zwiers L.-H."/>
            <person name="Turgeon B."/>
            <person name="Goodwin S."/>
            <person name="Spatafora J."/>
            <person name="Crous P."/>
            <person name="Grigoriev I."/>
        </authorList>
    </citation>
    <scope>NUCLEOTIDE SEQUENCE</scope>
    <source>
        <strain evidence="10">ATCC 36951</strain>
    </source>
</reference>
<keyword evidence="3" id="KW-0489">Methyltransferase</keyword>
<evidence type="ECO:0000259" key="9">
    <source>
        <dbReference type="Pfam" id="PF13649"/>
    </source>
</evidence>
<dbReference type="OrthoDB" id="540004at2759"/>
<name>A0A6A6CZ48_ZASCE</name>
<dbReference type="InterPro" id="IPR041698">
    <property type="entry name" value="Methyltransf_25"/>
</dbReference>
<dbReference type="GO" id="GO:0000234">
    <property type="term" value="F:phosphoethanolamine N-methyltransferase activity"/>
    <property type="evidence" value="ECO:0007669"/>
    <property type="project" value="UniProtKB-EC"/>
</dbReference>
<evidence type="ECO:0000256" key="1">
    <source>
        <dbReference type="ARBA" id="ARBA00004969"/>
    </source>
</evidence>
<evidence type="ECO:0000256" key="7">
    <source>
        <dbReference type="ARBA" id="ARBA00047622"/>
    </source>
</evidence>
<evidence type="ECO:0000313" key="10">
    <source>
        <dbReference type="EMBL" id="KAF2171438.1"/>
    </source>
</evidence>
<dbReference type="PANTHER" id="PTHR44307:SF2">
    <property type="entry name" value="PHOSPHOETHANOLAMINE METHYLTRANSFERASE ISOFORM X1"/>
    <property type="match status" value="1"/>
</dbReference>
<evidence type="ECO:0000256" key="3">
    <source>
        <dbReference type="ARBA" id="ARBA00022603"/>
    </source>
</evidence>
<dbReference type="Proteomes" id="UP000799537">
    <property type="component" value="Unassembled WGS sequence"/>
</dbReference>
<comment type="catalytic activity">
    <reaction evidence="6">
        <text>N,N-dimethylethanolamine phosphate + S-adenosyl-L-methionine = phosphocholine + S-adenosyl-L-homocysteine + H(+)</text>
        <dbReference type="Rhea" id="RHEA:25325"/>
        <dbReference type="ChEBI" id="CHEBI:15378"/>
        <dbReference type="ChEBI" id="CHEBI:57856"/>
        <dbReference type="ChEBI" id="CHEBI:58641"/>
        <dbReference type="ChEBI" id="CHEBI:59789"/>
        <dbReference type="ChEBI" id="CHEBI:295975"/>
        <dbReference type="EC" id="2.1.1.103"/>
    </reaction>
    <physiologicalReaction direction="left-to-right" evidence="6">
        <dbReference type="Rhea" id="RHEA:25326"/>
    </physiologicalReaction>
</comment>
<dbReference type="CDD" id="cd02440">
    <property type="entry name" value="AdoMet_MTases"/>
    <property type="match status" value="1"/>
</dbReference>
<evidence type="ECO:0000256" key="2">
    <source>
        <dbReference type="ARBA" id="ARBA00005189"/>
    </source>
</evidence>
<dbReference type="PANTHER" id="PTHR44307">
    <property type="entry name" value="PHOSPHOETHANOLAMINE METHYLTRANSFERASE"/>
    <property type="match status" value="1"/>
</dbReference>
<organism evidence="10 11">
    <name type="scientific">Zasmidium cellare ATCC 36951</name>
    <dbReference type="NCBI Taxonomy" id="1080233"/>
    <lineage>
        <taxon>Eukaryota</taxon>
        <taxon>Fungi</taxon>
        <taxon>Dikarya</taxon>
        <taxon>Ascomycota</taxon>
        <taxon>Pezizomycotina</taxon>
        <taxon>Dothideomycetes</taxon>
        <taxon>Dothideomycetidae</taxon>
        <taxon>Mycosphaerellales</taxon>
        <taxon>Mycosphaerellaceae</taxon>
        <taxon>Zasmidium</taxon>
    </lineage>
</organism>